<protein>
    <submittedName>
        <fullName evidence="1">Uncharacterized protein</fullName>
    </submittedName>
</protein>
<evidence type="ECO:0000313" key="3">
    <source>
        <dbReference type="Proteomes" id="UP000243640"/>
    </source>
</evidence>
<evidence type="ECO:0000313" key="4">
    <source>
        <dbReference type="Proteomes" id="UP000295058"/>
    </source>
</evidence>
<sequence length="81" mass="9050">MAYINIDGKKYEKELIELARAHTTGRGEGKISKEEAAELLKSANDGQSVTTTERETLSYIRENFPFTEAAASFFDAEMSKL</sequence>
<organism evidence="1 3">
    <name type="scientific">Oceanimonas baumannii</name>
    <dbReference type="NCBI Taxonomy" id="129578"/>
    <lineage>
        <taxon>Bacteria</taxon>
        <taxon>Pseudomonadati</taxon>
        <taxon>Pseudomonadota</taxon>
        <taxon>Gammaproteobacteria</taxon>
        <taxon>Aeromonadales</taxon>
        <taxon>Aeromonadaceae</taxon>
        <taxon>Oceanimonas</taxon>
    </lineage>
</organism>
<gene>
    <name evidence="1" type="ORF">B6S09_05550</name>
    <name evidence="2" type="ORF">LY04_00639</name>
</gene>
<dbReference type="Proteomes" id="UP000243640">
    <property type="component" value="Unassembled WGS sequence"/>
</dbReference>
<dbReference type="EMBL" id="NQJF01000004">
    <property type="protein sequence ID" value="OYD25150.1"/>
    <property type="molecule type" value="Genomic_DNA"/>
</dbReference>
<dbReference type="EMBL" id="SODO01000001">
    <property type="protein sequence ID" value="TDW62565.1"/>
    <property type="molecule type" value="Genomic_DNA"/>
</dbReference>
<dbReference type="Proteomes" id="UP000295058">
    <property type="component" value="Unassembled WGS sequence"/>
</dbReference>
<dbReference type="RefSeq" id="WP_094277518.1">
    <property type="nucleotide sequence ID" value="NZ_JAJGNK010000005.1"/>
</dbReference>
<reference evidence="1 3" key="1">
    <citation type="submission" date="2017-08" db="EMBL/GenBank/DDBJ databases">
        <title>Draft Genome Sequence of the Marine Bacterium Oceanimonas baumannii ATCC 700832.</title>
        <authorList>
            <person name="Mcclelland W.D."/>
            <person name="Brennan M.A."/>
            <person name="Trachtenberg A.M."/>
            <person name="Maclea K.S."/>
        </authorList>
    </citation>
    <scope>NUCLEOTIDE SEQUENCE [LARGE SCALE GENOMIC DNA]</scope>
    <source>
        <strain evidence="1 3">ATCC 700832</strain>
    </source>
</reference>
<evidence type="ECO:0000313" key="1">
    <source>
        <dbReference type="EMBL" id="OYD25150.1"/>
    </source>
</evidence>
<dbReference type="AlphaFoldDB" id="A0A235CKT3"/>
<dbReference type="OrthoDB" id="6371105at2"/>
<name>A0A235CKT3_9GAMM</name>
<evidence type="ECO:0000313" key="2">
    <source>
        <dbReference type="EMBL" id="TDW62565.1"/>
    </source>
</evidence>
<keyword evidence="4" id="KW-1185">Reference proteome</keyword>
<reference evidence="2 4" key="2">
    <citation type="submission" date="2019-03" db="EMBL/GenBank/DDBJ databases">
        <title>Genomic Encyclopedia of Archaeal and Bacterial Type Strains, Phase II (KMG-II): from individual species to whole genera.</title>
        <authorList>
            <person name="Goeker M."/>
        </authorList>
    </citation>
    <scope>NUCLEOTIDE SEQUENCE [LARGE SCALE GENOMIC DNA]</scope>
    <source>
        <strain evidence="2 4">DSM 15594</strain>
    </source>
</reference>
<accession>A0A235CKT3</accession>
<proteinExistence type="predicted"/>
<comment type="caution">
    <text evidence="1">The sequence shown here is derived from an EMBL/GenBank/DDBJ whole genome shotgun (WGS) entry which is preliminary data.</text>
</comment>